<dbReference type="Pfam" id="PF06877">
    <property type="entry name" value="RraB"/>
    <property type="match status" value="1"/>
</dbReference>
<evidence type="ECO:0000313" key="3">
    <source>
        <dbReference type="EMBL" id="NIH68008.1"/>
    </source>
</evidence>
<protein>
    <recommendedName>
        <fullName evidence="1">Regulator of ribonuclease activity B domain-containing protein</fullName>
    </recommendedName>
</protein>
<evidence type="ECO:0000313" key="2">
    <source>
        <dbReference type="EMBL" id="GGL69525.1"/>
    </source>
</evidence>
<feature type="domain" description="Regulator of ribonuclease activity B" evidence="1">
    <location>
        <begin position="13"/>
        <end position="106"/>
    </location>
</feature>
<dbReference type="SUPFAM" id="SSF89946">
    <property type="entry name" value="Hypothetical protein VC0424"/>
    <property type="match status" value="1"/>
</dbReference>
<proteinExistence type="predicted"/>
<reference evidence="2" key="4">
    <citation type="submission" date="2024-05" db="EMBL/GenBank/DDBJ databases">
        <authorList>
            <person name="Sun Q."/>
            <person name="Zhou Y."/>
        </authorList>
    </citation>
    <scope>NUCLEOTIDE SEQUENCE</scope>
    <source>
        <strain evidence="2">CGMCC 4.5581</strain>
    </source>
</reference>
<dbReference type="EMBL" id="BMMI01000005">
    <property type="protein sequence ID" value="GGL69525.1"/>
    <property type="molecule type" value="Genomic_DNA"/>
</dbReference>
<dbReference type="Proteomes" id="UP000552836">
    <property type="component" value="Unassembled WGS sequence"/>
</dbReference>
<sequence>MVQQDLDSQLRRTAETVEANLGHGDQVRSPRPIDHLAGFRSRSAATAAGEELTAAGYRVDGLYRRLLTVWLEFSAMTPVDHATAAAFTREIVAVVGRHGGRYDGWGGFLVPPHEPGGAATSSTS</sequence>
<reference evidence="5" key="2">
    <citation type="journal article" date="2019" name="Int. J. Syst. Evol. Microbiol.">
        <title>The Global Catalogue of Microorganisms (GCM) 10K type strain sequencing project: providing services to taxonomists for standard genome sequencing and annotation.</title>
        <authorList>
            <consortium name="The Broad Institute Genomics Platform"/>
            <consortium name="The Broad Institute Genome Sequencing Center for Infectious Disease"/>
            <person name="Wu L."/>
            <person name="Ma J."/>
        </authorList>
    </citation>
    <scope>NUCLEOTIDE SEQUENCE [LARGE SCALE GENOMIC DNA]</scope>
    <source>
        <strain evidence="5">CGMCC 4.5581</strain>
    </source>
</reference>
<dbReference type="AlphaFoldDB" id="A0A846LRI4"/>
<dbReference type="InterPro" id="IPR036701">
    <property type="entry name" value="RraB-like_sf"/>
</dbReference>
<dbReference type="Gene3D" id="3.30.70.970">
    <property type="entry name" value="RraB-like"/>
    <property type="match status" value="1"/>
</dbReference>
<evidence type="ECO:0000259" key="1">
    <source>
        <dbReference type="Pfam" id="PF06877"/>
    </source>
</evidence>
<accession>A0A846LRI4</accession>
<dbReference type="EMBL" id="JAAMPA010000001">
    <property type="protein sequence ID" value="NIH68008.1"/>
    <property type="molecule type" value="Genomic_DNA"/>
</dbReference>
<evidence type="ECO:0000313" key="4">
    <source>
        <dbReference type="Proteomes" id="UP000552836"/>
    </source>
</evidence>
<evidence type="ECO:0000313" key="5">
    <source>
        <dbReference type="Proteomes" id="UP000648663"/>
    </source>
</evidence>
<reference evidence="3 4" key="3">
    <citation type="submission" date="2020-02" db="EMBL/GenBank/DDBJ databases">
        <title>Sequencing the genomes of 1000 actinobacteria strains.</title>
        <authorList>
            <person name="Klenk H.-P."/>
        </authorList>
    </citation>
    <scope>NUCLEOTIDE SEQUENCE [LARGE SCALE GENOMIC DNA]</scope>
    <source>
        <strain evidence="3 4">DSM 45201</strain>
    </source>
</reference>
<organism evidence="3 4">
    <name type="scientific">Modestobacter marinus</name>
    <dbReference type="NCBI Taxonomy" id="477641"/>
    <lineage>
        <taxon>Bacteria</taxon>
        <taxon>Bacillati</taxon>
        <taxon>Actinomycetota</taxon>
        <taxon>Actinomycetes</taxon>
        <taxon>Geodermatophilales</taxon>
        <taxon>Geodermatophilaceae</taxon>
        <taxon>Modestobacter</taxon>
    </lineage>
</organism>
<dbReference type="RefSeq" id="WP_166755297.1">
    <property type="nucleotide sequence ID" value="NZ_BAABJU010000015.1"/>
</dbReference>
<dbReference type="Proteomes" id="UP000648663">
    <property type="component" value="Unassembled WGS sequence"/>
</dbReference>
<keyword evidence="5" id="KW-1185">Reference proteome</keyword>
<comment type="caution">
    <text evidence="3">The sequence shown here is derived from an EMBL/GenBank/DDBJ whole genome shotgun (WGS) entry which is preliminary data.</text>
</comment>
<reference evidence="2" key="1">
    <citation type="journal article" date="2014" name="Int. J. Syst. Evol. Microbiol.">
        <title>Complete genome of a new Firmicutes species belonging to the dominant human colonic microbiota ('Ruminococcus bicirculans') reveals two chromosomes and a selective capacity to utilize plant glucans.</title>
        <authorList>
            <consortium name="NISC Comparative Sequencing Program"/>
            <person name="Wegmann U."/>
            <person name="Louis P."/>
            <person name="Goesmann A."/>
            <person name="Henrissat B."/>
            <person name="Duncan S.H."/>
            <person name="Flint H.J."/>
        </authorList>
    </citation>
    <scope>NUCLEOTIDE SEQUENCE</scope>
    <source>
        <strain evidence="2">CGMCC 4.5581</strain>
    </source>
</reference>
<dbReference type="InterPro" id="IPR009671">
    <property type="entry name" value="RraB_dom"/>
</dbReference>
<gene>
    <name evidence="3" type="ORF">FB380_002454</name>
    <name evidence="2" type="ORF">GCM10011589_27330</name>
</gene>
<name>A0A846LRI4_9ACTN</name>